<sequence>MALLNRFRGLILSPSLLQRVNYRNASTETKSVTEEIYGTMADTDQDEVMLEREAIIEVKRDKSRLNPEHRNMLHKRLPYDEPKNEFHLTLTHKKRMFGRYGRSPNLDLDLGHLWPTEEEIAAKLEYDRIANPYGVLELAARERAKIDEKAKAIDERQKKIVENMKKLERWKADVKQRASKKLADVQAAQAKKEALIEEVRRHFGFKIDPKDERFKEVLQQKEKALKKKAKEEKAKLRQEKLIAEMTKKSES</sequence>
<protein>
    <recommendedName>
        <fullName evidence="11">Large ribosomal subunit protein mL64</fullName>
    </recommendedName>
    <alternativeName>
        <fullName evidence="10">39S ribosomal protein L59, mitochondrial</fullName>
    </alternativeName>
    <alternativeName>
        <fullName evidence="12">Growth arrest and DNA damage-inducible proteins-interacting protein 1</fullName>
    </alternativeName>
</protein>
<organism evidence="15 16">
    <name type="scientific">Nesidiocoris tenuis</name>
    <dbReference type="NCBI Taxonomy" id="355587"/>
    <lineage>
        <taxon>Eukaryota</taxon>
        <taxon>Metazoa</taxon>
        <taxon>Ecdysozoa</taxon>
        <taxon>Arthropoda</taxon>
        <taxon>Hexapoda</taxon>
        <taxon>Insecta</taxon>
        <taxon>Pterygota</taxon>
        <taxon>Neoptera</taxon>
        <taxon>Paraneoptera</taxon>
        <taxon>Hemiptera</taxon>
        <taxon>Heteroptera</taxon>
        <taxon>Panheteroptera</taxon>
        <taxon>Cimicomorpha</taxon>
        <taxon>Miridae</taxon>
        <taxon>Dicyphina</taxon>
        <taxon>Nesidiocoris</taxon>
    </lineage>
</organism>
<dbReference type="GO" id="GO:1990904">
    <property type="term" value="C:ribonucleoprotein complex"/>
    <property type="evidence" value="ECO:0007669"/>
    <property type="project" value="UniProtKB-KW"/>
</dbReference>
<dbReference type="OrthoDB" id="6247992at2759"/>
<dbReference type="Proteomes" id="UP000479000">
    <property type="component" value="Unassembled WGS sequence"/>
</dbReference>
<gene>
    <name evidence="15" type="ORF">NTEN_LOCUS18181</name>
</gene>
<evidence type="ECO:0000256" key="11">
    <source>
        <dbReference type="ARBA" id="ARBA00035184"/>
    </source>
</evidence>
<keyword evidence="16" id="KW-1185">Reference proteome</keyword>
<evidence type="ECO:0000256" key="14">
    <source>
        <dbReference type="SAM" id="Coils"/>
    </source>
</evidence>
<name>A0A6H5H7B3_9HEMI</name>
<evidence type="ECO:0000256" key="7">
    <source>
        <dbReference type="ARBA" id="ARBA00023242"/>
    </source>
</evidence>
<dbReference type="AlphaFoldDB" id="A0A6H5H7B3"/>
<evidence type="ECO:0000256" key="12">
    <source>
        <dbReference type="ARBA" id="ARBA00035485"/>
    </source>
</evidence>
<keyword evidence="6" id="KW-0496">Mitochondrion</keyword>
<dbReference type="GO" id="GO:0005739">
    <property type="term" value="C:mitochondrion"/>
    <property type="evidence" value="ECO:0007669"/>
    <property type="project" value="UniProtKB-SubCell"/>
</dbReference>
<evidence type="ECO:0000256" key="1">
    <source>
        <dbReference type="ARBA" id="ARBA00004123"/>
    </source>
</evidence>
<dbReference type="InterPro" id="IPR018472">
    <property type="entry name" value="Ribosomal_mL64"/>
</dbReference>
<dbReference type="PANTHER" id="PTHR31761:SF1">
    <property type="entry name" value="LARGE RIBOSOMAL SUBUNIT PROTEIN ML64"/>
    <property type="match status" value="1"/>
</dbReference>
<dbReference type="Pfam" id="PF10147">
    <property type="entry name" value="CR6_interact"/>
    <property type="match status" value="1"/>
</dbReference>
<dbReference type="InterPro" id="IPR043035">
    <property type="entry name" value="Ribosomal_mL64_sf"/>
</dbReference>
<evidence type="ECO:0000256" key="13">
    <source>
        <dbReference type="ARBA" id="ARBA00060144"/>
    </source>
</evidence>
<keyword evidence="4" id="KW-0689">Ribosomal protein</keyword>
<dbReference type="PANTHER" id="PTHR31761">
    <property type="entry name" value="GROWTH ARREST AND DNA DAMAGE-INDUCIBLE PROTEINS-INTERACTING PROTEIN 1 GADD45GIP1"/>
    <property type="match status" value="1"/>
</dbReference>
<evidence type="ECO:0000256" key="2">
    <source>
        <dbReference type="ARBA" id="ARBA00004173"/>
    </source>
</evidence>
<comment type="subcellular location">
    <subcellularLocation>
        <location evidence="2">Mitochondrion</location>
    </subcellularLocation>
    <subcellularLocation>
        <location evidence="1">Nucleus</location>
    </subcellularLocation>
</comment>
<evidence type="ECO:0000256" key="4">
    <source>
        <dbReference type="ARBA" id="ARBA00022980"/>
    </source>
</evidence>
<proteinExistence type="inferred from homology"/>
<keyword evidence="9" id="KW-0131">Cell cycle</keyword>
<evidence type="ECO:0000256" key="6">
    <source>
        <dbReference type="ARBA" id="ARBA00023128"/>
    </source>
</evidence>
<dbReference type="GO" id="GO:0005840">
    <property type="term" value="C:ribosome"/>
    <property type="evidence" value="ECO:0007669"/>
    <property type="project" value="UniProtKB-KW"/>
</dbReference>
<comment type="function">
    <text evidence="13">Acts as a negative regulator of G1 to S cell cycle phase progression by inhibiting cyclin-dependent kinases. Inhibitory effects are additive with GADD45 proteins but also occur in the absence of GADD45 proteins. Acts as a repressor of the orphan nuclear receptor NR4A1 by inhibiting AB domain-mediated transcriptional activity. May be involved in the hormone-mediated regulation of NR4A1 transcriptional activity. May play a role in mitochondrial protein synthesis.</text>
</comment>
<dbReference type="GO" id="GO:0005634">
    <property type="term" value="C:nucleus"/>
    <property type="evidence" value="ECO:0007669"/>
    <property type="project" value="UniProtKB-SubCell"/>
</dbReference>
<keyword evidence="7" id="KW-0539">Nucleus</keyword>
<feature type="coiled-coil region" evidence="14">
    <location>
        <begin position="178"/>
        <end position="246"/>
    </location>
</feature>
<evidence type="ECO:0000256" key="8">
    <source>
        <dbReference type="ARBA" id="ARBA00023274"/>
    </source>
</evidence>
<dbReference type="Gene3D" id="6.10.280.120">
    <property type="entry name" value="Growth arrest and DNA-damage-inducible proteins-interacting protein 1"/>
    <property type="match status" value="1"/>
</dbReference>
<evidence type="ECO:0000256" key="10">
    <source>
        <dbReference type="ARBA" id="ARBA00030700"/>
    </source>
</evidence>
<accession>A0A6H5H7B3</accession>
<reference evidence="15 16" key="1">
    <citation type="submission" date="2020-02" db="EMBL/GenBank/DDBJ databases">
        <authorList>
            <person name="Ferguson B K."/>
        </authorList>
    </citation>
    <scope>NUCLEOTIDE SEQUENCE [LARGE SCALE GENOMIC DNA]</scope>
</reference>
<evidence type="ECO:0000256" key="9">
    <source>
        <dbReference type="ARBA" id="ARBA00023306"/>
    </source>
</evidence>
<evidence type="ECO:0000256" key="3">
    <source>
        <dbReference type="ARBA" id="ARBA00005421"/>
    </source>
</evidence>
<keyword evidence="8" id="KW-0687">Ribonucleoprotein</keyword>
<evidence type="ECO:0000256" key="5">
    <source>
        <dbReference type="ARBA" id="ARBA00023054"/>
    </source>
</evidence>
<evidence type="ECO:0000313" key="16">
    <source>
        <dbReference type="Proteomes" id="UP000479000"/>
    </source>
</evidence>
<comment type="similarity">
    <text evidence="3">Belongs to the mitochondrion-specific ribosomal protein mL64 family.</text>
</comment>
<evidence type="ECO:0000313" key="15">
    <source>
        <dbReference type="EMBL" id="CAB0013579.1"/>
    </source>
</evidence>
<keyword evidence="5 14" id="KW-0175">Coiled coil</keyword>
<dbReference type="EMBL" id="CADCXU010026878">
    <property type="protein sequence ID" value="CAB0013579.1"/>
    <property type="molecule type" value="Genomic_DNA"/>
</dbReference>